<dbReference type="EC" id="4.2.1.17" evidence="2"/>
<dbReference type="RefSeq" id="WP_138141652.1">
    <property type="nucleotide sequence ID" value="NZ_LR588407.1"/>
</dbReference>
<evidence type="ECO:0000313" key="2">
    <source>
        <dbReference type="EMBL" id="VTO16784.1"/>
    </source>
</evidence>
<gene>
    <name evidence="2" type="ORF">NCTC9239_02205</name>
</gene>
<evidence type="ECO:0000259" key="1">
    <source>
        <dbReference type="Pfam" id="PF01575"/>
    </source>
</evidence>
<dbReference type="AlphaFoldDB" id="A0A4P1K9P7"/>
<sequence length="158" mass="17644">MKRLPNTPPRLLFPDQLPALAGTELGRSAWHEIPQALIDDFAAINGDDQWIHVDTARADRERGGTIAHAFLVLSLMSAMTREIARYQGISHGFNYGFDQLRFTSPVPCGARIRLIETLASVERRQAGLLVRRNCVVEVENQERPAVVCDWLILLVTAA</sequence>
<dbReference type="Pfam" id="PF01575">
    <property type="entry name" value="MaoC_dehydratas"/>
    <property type="match status" value="1"/>
</dbReference>
<dbReference type="KEGG" id="bvy:NCTC9239_02205"/>
<dbReference type="InterPro" id="IPR029069">
    <property type="entry name" value="HotDog_dom_sf"/>
</dbReference>
<dbReference type="InterPro" id="IPR039375">
    <property type="entry name" value="NodN-like"/>
</dbReference>
<dbReference type="GO" id="GO:0004300">
    <property type="term" value="F:enoyl-CoA hydratase activity"/>
    <property type="evidence" value="ECO:0007669"/>
    <property type="project" value="UniProtKB-EC"/>
</dbReference>
<keyword evidence="2" id="KW-0456">Lyase</keyword>
<evidence type="ECO:0000313" key="3">
    <source>
        <dbReference type="Proteomes" id="UP000309952"/>
    </source>
</evidence>
<dbReference type="PANTHER" id="PTHR42993">
    <property type="entry name" value="MAOC-LIKE DEHYDRATASE DOMAIN-CONTAINING PROTEIN"/>
    <property type="match status" value="1"/>
</dbReference>
<protein>
    <submittedName>
        <fullName evidence="2">Probable enoyl-CoA hydratase 1</fullName>
        <ecNumber evidence="2">4.2.1.17</ecNumber>
    </submittedName>
</protein>
<keyword evidence="3" id="KW-1185">Reference proteome</keyword>
<dbReference type="EMBL" id="LR588407">
    <property type="protein sequence ID" value="VTO16784.1"/>
    <property type="molecule type" value="Genomic_DNA"/>
</dbReference>
<feature type="domain" description="MaoC-like" evidence="1">
    <location>
        <begin position="21"/>
        <end position="124"/>
    </location>
</feature>
<accession>A0A4P1K9P7</accession>
<organism evidence="2 3">
    <name type="scientific">Brevundimonas vancanneytii</name>
    <dbReference type="NCBI Taxonomy" id="1325724"/>
    <lineage>
        <taxon>Bacteria</taxon>
        <taxon>Pseudomonadati</taxon>
        <taxon>Pseudomonadota</taxon>
        <taxon>Alphaproteobacteria</taxon>
        <taxon>Caulobacterales</taxon>
        <taxon>Caulobacteraceae</taxon>
        <taxon>Brevundimonas</taxon>
    </lineage>
</organism>
<dbReference type="PANTHER" id="PTHR42993:SF1">
    <property type="entry name" value="MAOC-LIKE DEHYDRATASE DOMAIN-CONTAINING PROTEIN"/>
    <property type="match status" value="1"/>
</dbReference>
<reference evidence="2 3" key="1">
    <citation type="submission" date="2019-04" db="EMBL/GenBank/DDBJ databases">
        <authorList>
            <consortium name="Pathogen Informatics"/>
        </authorList>
    </citation>
    <scope>NUCLEOTIDE SEQUENCE [LARGE SCALE GENOMIC DNA]</scope>
    <source>
        <strain evidence="2 3">NCTC9239</strain>
    </source>
</reference>
<dbReference type="SUPFAM" id="SSF54637">
    <property type="entry name" value="Thioesterase/thiol ester dehydrase-isomerase"/>
    <property type="match status" value="1"/>
</dbReference>
<dbReference type="CDD" id="cd03450">
    <property type="entry name" value="NodN"/>
    <property type="match status" value="1"/>
</dbReference>
<dbReference type="InterPro" id="IPR002539">
    <property type="entry name" value="MaoC-like_dom"/>
</dbReference>
<dbReference type="Proteomes" id="UP000309952">
    <property type="component" value="Chromosome"/>
</dbReference>
<dbReference type="Gene3D" id="3.10.129.10">
    <property type="entry name" value="Hotdog Thioesterase"/>
    <property type="match status" value="1"/>
</dbReference>
<name>A0A4P1K9P7_9CAUL</name>
<proteinExistence type="predicted"/>